<keyword evidence="5" id="KW-1185">Reference proteome</keyword>
<evidence type="ECO:0000259" key="1">
    <source>
        <dbReference type="PROSITE" id="PS51725"/>
    </source>
</evidence>
<dbReference type="InterPro" id="IPR007138">
    <property type="entry name" value="ABM_dom"/>
</dbReference>
<dbReference type="RefSeq" id="WP_057781944.1">
    <property type="nucleotide sequence ID" value="NZ_JAGGJQ010000004.1"/>
</dbReference>
<dbReference type="EMBL" id="JAGGJQ010000004">
    <property type="protein sequence ID" value="MBP1839721.1"/>
    <property type="molecule type" value="Genomic_DNA"/>
</dbReference>
<sequence length="98" mass="11871">MFVRIVKLSFEPTKIDEFLNIFETNKTHIRDFEGCEFLELYRDKIHNNIFFTYSYWTHEAALNTYRHSDLFTTVWTETKQLFNNKPEAWSVDKLVSLP</sequence>
<dbReference type="Proteomes" id="UP001138672">
    <property type="component" value="Unassembled WGS sequence"/>
</dbReference>
<dbReference type="Pfam" id="PF03992">
    <property type="entry name" value="ABM"/>
    <property type="match status" value="1"/>
</dbReference>
<keyword evidence="2" id="KW-0560">Oxidoreductase</keyword>
<organism evidence="2 4">
    <name type="scientific">Formosa algae</name>
    <dbReference type="NCBI Taxonomy" id="225843"/>
    <lineage>
        <taxon>Bacteria</taxon>
        <taxon>Pseudomonadati</taxon>
        <taxon>Bacteroidota</taxon>
        <taxon>Flavobacteriia</taxon>
        <taxon>Flavobacteriales</taxon>
        <taxon>Flavobacteriaceae</taxon>
        <taxon>Formosa</taxon>
    </lineage>
</organism>
<dbReference type="Proteomes" id="UP001231587">
    <property type="component" value="Unassembled WGS sequence"/>
</dbReference>
<evidence type="ECO:0000313" key="5">
    <source>
        <dbReference type="Proteomes" id="UP001231587"/>
    </source>
</evidence>
<feature type="domain" description="ABM" evidence="1">
    <location>
        <begin position="2"/>
        <end position="91"/>
    </location>
</feature>
<dbReference type="AlphaFoldDB" id="A0A9X0YMJ9"/>
<name>A0A9X0YMJ9_9FLAO</name>
<dbReference type="EMBL" id="JAUSUU010000005">
    <property type="protein sequence ID" value="MDQ0335320.1"/>
    <property type="molecule type" value="Genomic_DNA"/>
</dbReference>
<accession>A0A9X0YMJ9</accession>
<dbReference type="GO" id="GO:0004497">
    <property type="term" value="F:monooxygenase activity"/>
    <property type="evidence" value="ECO:0007669"/>
    <property type="project" value="UniProtKB-KW"/>
</dbReference>
<evidence type="ECO:0000313" key="2">
    <source>
        <dbReference type="EMBL" id="MBP1839721.1"/>
    </source>
</evidence>
<evidence type="ECO:0000313" key="4">
    <source>
        <dbReference type="Proteomes" id="UP001138672"/>
    </source>
</evidence>
<protein>
    <submittedName>
        <fullName evidence="2">Quinol monooxygenase YgiN</fullName>
    </submittedName>
</protein>
<dbReference type="SUPFAM" id="SSF54909">
    <property type="entry name" value="Dimeric alpha+beta barrel"/>
    <property type="match status" value="1"/>
</dbReference>
<dbReference type="Gene3D" id="3.30.70.100">
    <property type="match status" value="1"/>
</dbReference>
<evidence type="ECO:0000313" key="3">
    <source>
        <dbReference type="EMBL" id="MDQ0335320.1"/>
    </source>
</evidence>
<dbReference type="OrthoDB" id="1120859at2"/>
<reference evidence="2" key="1">
    <citation type="submission" date="2021-03" db="EMBL/GenBank/DDBJ databases">
        <title>Genomic Encyclopedia of Type Strains, Phase IV (KMG-IV): sequencing the most valuable type-strain genomes for metagenomic binning, comparative biology and taxonomic classification.</title>
        <authorList>
            <person name="Goeker M."/>
        </authorList>
    </citation>
    <scope>NUCLEOTIDE SEQUENCE</scope>
    <source>
        <strain evidence="2">DSM 15523</strain>
        <strain evidence="3 5">DSM 16476</strain>
    </source>
</reference>
<keyword evidence="2" id="KW-0503">Monooxygenase</keyword>
<gene>
    <name evidence="2" type="ORF">J2Z56_001645</name>
    <name evidence="3" type="ORF">J2Z57_001768</name>
</gene>
<dbReference type="InterPro" id="IPR011008">
    <property type="entry name" value="Dimeric_a/b-barrel"/>
</dbReference>
<dbReference type="PROSITE" id="PS51725">
    <property type="entry name" value="ABM"/>
    <property type="match status" value="1"/>
</dbReference>
<proteinExistence type="predicted"/>
<comment type="caution">
    <text evidence="2">The sequence shown here is derived from an EMBL/GenBank/DDBJ whole genome shotgun (WGS) entry which is preliminary data.</text>
</comment>